<evidence type="ECO:0000313" key="2">
    <source>
        <dbReference type="Proteomes" id="UP000568380"/>
    </source>
</evidence>
<keyword evidence="2" id="KW-1185">Reference proteome</keyword>
<sequence length="357" mass="39398">MEPMDDAVRVLAQRLKSLRTRRWPEVKITQPMLGEALAKGGRPLSSGLISSWESSTTPKTPPLARLDDYATLFCTPRSIKDGTLRLLPVAELTAEELAERGRIRADLLSLRNDAVHEPAGATANPWDFRDERPITIICGSLPPDLTASLSKYVDPDDPDYMDLYTYADIDALFELHGHLRALNPASKVRRRRVDTVSPTEDFAGHVVLLGGVDFNPRTADVLADPAMPVKQVAEWDAGRVYFEVGEEHYSPTLERGADGREILLEDVAHFYRGPNPLYQSGTLTMCNGMFGRGTLGAVRALTDPALAEANSEYLNTRFAGQESFSLITRVLVMGGAVLTPDWRLSGNVLHEWPEETG</sequence>
<gene>
    <name evidence="1" type="ORF">HNR40_004173</name>
</gene>
<protein>
    <submittedName>
        <fullName evidence="1">Uncharacterized protein</fullName>
    </submittedName>
</protein>
<dbReference type="EMBL" id="JACHIN010000005">
    <property type="protein sequence ID" value="MBB5078687.1"/>
    <property type="molecule type" value="Genomic_DNA"/>
</dbReference>
<reference evidence="1 2" key="1">
    <citation type="submission" date="2020-08" db="EMBL/GenBank/DDBJ databases">
        <title>Genomic Encyclopedia of Type Strains, Phase IV (KMG-IV): sequencing the most valuable type-strain genomes for metagenomic binning, comparative biology and taxonomic classification.</title>
        <authorList>
            <person name="Goeker M."/>
        </authorList>
    </citation>
    <scope>NUCLEOTIDE SEQUENCE [LARGE SCALE GENOMIC DNA]</scope>
    <source>
        <strain evidence="1 2">DSM 45385</strain>
    </source>
</reference>
<dbReference type="Proteomes" id="UP000568380">
    <property type="component" value="Unassembled WGS sequence"/>
</dbReference>
<dbReference type="RefSeq" id="WP_184963633.1">
    <property type="nucleotide sequence ID" value="NZ_JACHIN010000005.1"/>
</dbReference>
<comment type="caution">
    <text evidence="1">The sequence shown here is derived from an EMBL/GenBank/DDBJ whole genome shotgun (WGS) entry which is preliminary data.</text>
</comment>
<organism evidence="1 2">
    <name type="scientific">Nonomuraea endophytica</name>
    <dbReference type="NCBI Taxonomy" id="714136"/>
    <lineage>
        <taxon>Bacteria</taxon>
        <taxon>Bacillati</taxon>
        <taxon>Actinomycetota</taxon>
        <taxon>Actinomycetes</taxon>
        <taxon>Streptosporangiales</taxon>
        <taxon>Streptosporangiaceae</taxon>
        <taxon>Nonomuraea</taxon>
    </lineage>
</organism>
<evidence type="ECO:0000313" key="1">
    <source>
        <dbReference type="EMBL" id="MBB5078687.1"/>
    </source>
</evidence>
<proteinExistence type="predicted"/>
<name>A0A7W8EHK4_9ACTN</name>
<dbReference type="AlphaFoldDB" id="A0A7W8EHK4"/>
<accession>A0A7W8EHK4</accession>